<evidence type="ECO:0000313" key="2">
    <source>
        <dbReference type="EMBL" id="MBB5714168.1"/>
    </source>
</evidence>
<evidence type="ECO:0000313" key="3">
    <source>
        <dbReference type="Proteomes" id="UP000546200"/>
    </source>
</evidence>
<feature type="transmembrane region" description="Helical" evidence="1">
    <location>
        <begin position="36"/>
        <end position="58"/>
    </location>
</feature>
<accession>A0A7W9BBJ5</accession>
<keyword evidence="1" id="KW-0472">Membrane</keyword>
<feature type="transmembrane region" description="Helical" evidence="1">
    <location>
        <begin position="65"/>
        <end position="84"/>
    </location>
</feature>
<proteinExistence type="predicted"/>
<gene>
    <name evidence="2" type="ORF">FHS94_000991</name>
</gene>
<dbReference type="Proteomes" id="UP000546200">
    <property type="component" value="Unassembled WGS sequence"/>
</dbReference>
<keyword evidence="1" id="KW-0812">Transmembrane</keyword>
<name>A0A7W9BBJ5_9SPHN</name>
<sequence>MAFLFIPALAALSVALAMPLYAGLPTMTERVWRSTLVYGLVGAYPPALVLGVPAYFMLRRHFEPRLISCALAAPIVAALPWLFLTLVSAPDQASIGDHATIINGSFTAYGWLMNAQFVGGIGLAGAAGGALFWAIAAAGRGVGKHRF</sequence>
<organism evidence="2 3">
    <name type="scientific">Sphingomonas aerophila</name>
    <dbReference type="NCBI Taxonomy" id="1344948"/>
    <lineage>
        <taxon>Bacteria</taxon>
        <taxon>Pseudomonadati</taxon>
        <taxon>Pseudomonadota</taxon>
        <taxon>Alphaproteobacteria</taxon>
        <taxon>Sphingomonadales</taxon>
        <taxon>Sphingomonadaceae</taxon>
        <taxon>Sphingomonas</taxon>
    </lineage>
</organism>
<keyword evidence="3" id="KW-1185">Reference proteome</keyword>
<dbReference type="AlphaFoldDB" id="A0A7W9BBJ5"/>
<comment type="caution">
    <text evidence="2">The sequence shown here is derived from an EMBL/GenBank/DDBJ whole genome shotgun (WGS) entry which is preliminary data.</text>
</comment>
<reference evidence="2 3" key="1">
    <citation type="submission" date="2020-08" db="EMBL/GenBank/DDBJ databases">
        <title>Genomic Encyclopedia of Type Strains, Phase IV (KMG-IV): sequencing the most valuable type-strain genomes for metagenomic binning, comparative biology and taxonomic classification.</title>
        <authorList>
            <person name="Goeker M."/>
        </authorList>
    </citation>
    <scope>NUCLEOTIDE SEQUENCE [LARGE SCALE GENOMIC DNA]</scope>
    <source>
        <strain evidence="2 3">DSM 100044</strain>
    </source>
</reference>
<feature type="transmembrane region" description="Helical" evidence="1">
    <location>
        <begin position="117"/>
        <end position="138"/>
    </location>
</feature>
<protein>
    <submittedName>
        <fullName evidence="2">Uncharacterized protein</fullName>
    </submittedName>
</protein>
<keyword evidence="1" id="KW-1133">Transmembrane helix</keyword>
<dbReference type="EMBL" id="JACIJK010000002">
    <property type="protein sequence ID" value="MBB5714168.1"/>
    <property type="molecule type" value="Genomic_DNA"/>
</dbReference>
<dbReference type="RefSeq" id="WP_343055165.1">
    <property type="nucleotide sequence ID" value="NZ_JACIJK010000002.1"/>
</dbReference>
<evidence type="ECO:0000256" key="1">
    <source>
        <dbReference type="SAM" id="Phobius"/>
    </source>
</evidence>